<dbReference type="EMBL" id="JH993015">
    <property type="protein sequence ID" value="EKX42613.1"/>
    <property type="molecule type" value="Genomic_DNA"/>
</dbReference>
<proteinExistence type="predicted"/>
<keyword evidence="5" id="KW-1185">Reference proteome</keyword>
<feature type="coiled-coil region" evidence="1">
    <location>
        <begin position="621"/>
        <end position="648"/>
    </location>
</feature>
<feature type="compositionally biased region" description="Basic and acidic residues" evidence="2">
    <location>
        <begin position="693"/>
        <end position="707"/>
    </location>
</feature>
<dbReference type="EnsemblProtists" id="EKX42613">
    <property type="protein sequence ID" value="EKX42613"/>
    <property type="gene ID" value="GUITHDRAFT_111297"/>
</dbReference>
<reference evidence="3 5" key="1">
    <citation type="journal article" date="2012" name="Nature">
        <title>Algal genomes reveal evolutionary mosaicism and the fate of nucleomorphs.</title>
        <authorList>
            <consortium name="DOE Joint Genome Institute"/>
            <person name="Curtis B.A."/>
            <person name="Tanifuji G."/>
            <person name="Burki F."/>
            <person name="Gruber A."/>
            <person name="Irimia M."/>
            <person name="Maruyama S."/>
            <person name="Arias M.C."/>
            <person name="Ball S.G."/>
            <person name="Gile G.H."/>
            <person name="Hirakawa Y."/>
            <person name="Hopkins J.F."/>
            <person name="Kuo A."/>
            <person name="Rensing S.A."/>
            <person name="Schmutz J."/>
            <person name="Symeonidi A."/>
            <person name="Elias M."/>
            <person name="Eveleigh R.J."/>
            <person name="Herman E.K."/>
            <person name="Klute M.J."/>
            <person name="Nakayama T."/>
            <person name="Obornik M."/>
            <person name="Reyes-Prieto A."/>
            <person name="Armbrust E.V."/>
            <person name="Aves S.J."/>
            <person name="Beiko R.G."/>
            <person name="Coutinho P."/>
            <person name="Dacks J.B."/>
            <person name="Durnford D.G."/>
            <person name="Fast N.M."/>
            <person name="Green B.R."/>
            <person name="Grisdale C.J."/>
            <person name="Hempel F."/>
            <person name="Henrissat B."/>
            <person name="Hoppner M.P."/>
            <person name="Ishida K."/>
            <person name="Kim E."/>
            <person name="Koreny L."/>
            <person name="Kroth P.G."/>
            <person name="Liu Y."/>
            <person name="Malik S.B."/>
            <person name="Maier U.G."/>
            <person name="McRose D."/>
            <person name="Mock T."/>
            <person name="Neilson J.A."/>
            <person name="Onodera N.T."/>
            <person name="Poole A.M."/>
            <person name="Pritham E.J."/>
            <person name="Richards T.A."/>
            <person name="Rocap G."/>
            <person name="Roy S.W."/>
            <person name="Sarai C."/>
            <person name="Schaack S."/>
            <person name="Shirato S."/>
            <person name="Slamovits C.H."/>
            <person name="Spencer D.F."/>
            <person name="Suzuki S."/>
            <person name="Worden A.Z."/>
            <person name="Zauner S."/>
            <person name="Barry K."/>
            <person name="Bell C."/>
            <person name="Bharti A.K."/>
            <person name="Crow J.A."/>
            <person name="Grimwood J."/>
            <person name="Kramer R."/>
            <person name="Lindquist E."/>
            <person name="Lucas S."/>
            <person name="Salamov A."/>
            <person name="McFadden G.I."/>
            <person name="Lane C.E."/>
            <person name="Keeling P.J."/>
            <person name="Gray M.W."/>
            <person name="Grigoriev I.V."/>
            <person name="Archibald J.M."/>
        </authorList>
    </citation>
    <scope>NUCLEOTIDE SEQUENCE</scope>
    <source>
        <strain evidence="3 5">CCMP2712</strain>
    </source>
</reference>
<feature type="compositionally biased region" description="Basic and acidic residues" evidence="2">
    <location>
        <begin position="1036"/>
        <end position="1055"/>
    </location>
</feature>
<evidence type="ECO:0000313" key="3">
    <source>
        <dbReference type="EMBL" id="EKX42613.1"/>
    </source>
</evidence>
<dbReference type="Proteomes" id="UP000011087">
    <property type="component" value="Unassembled WGS sequence"/>
</dbReference>
<sequence length="1070" mass="120677">MLGRGRRAAFMASAAPSHPEASRQLARGGESERQAPMPTSANSRALVLGASLKYMDALRRFHEADRDAAVRDWVATRGRWLEHSKAKGGKDSLRSEQKQVLAGREAESRDTDAGQKDYMQALALFAEANGQQGLAERWNKAQAGWDYFYETNRLLDARQEKLDHQRAEILEKFLPRKSRKSAIKVDDYVPMWQPFSSCASSQDSALCTAASKLAPPPQVVGFVAVRSLEGQQLASQQMSQTGKEDSVQQELDKAFAGSNELQTRINRARFLLYLREFGPIPQLFGQAKTSSLYYPGDFEMPRVTDCDVPGSCHDWANGAYIDGFAAATTNWDMMGQPTPDDAWKGGYDTMPGGGAVTWRARTTSLAESSQVFDWKLFNQKEMHMEKQAKEAADMLMSTDLQDLPTKRLFATADPSLPQQLQDRKSAVGGAGTWAETHGEGGSSVPTSPSDFLQEWHPPAGLPFGGNIASKPVPARREEAKQQRLRKSLRHVEHLMDKQWEGRVDSLRAPMEKEEERKEANEAAREVEEEANSKFGLTPSGASDLERLRGSAKKTQLDKELHAAVASIDSALKPPSYSGPSSREGGRRDARGREANRGSSSSLFRREKVRLPGGGREERPKVESLVEQLRKEKVRNRLLQKKLRLAEREGFGASYEHKLKQSERGVADVVASKLAPEVVKEAAMLVAKKIEEGGKRRTRRERYAERAAESASARESARNAYEGVEGVYDDAPRYRRDMTGRHFPLAGGRRPRYPADRLEPGDEEKRRKAYPADEDYDEETRAIARRCHEHPEQCVGDDMEVAHRWERRRAGFARGIYNETEDEREQRRRMRRYSRGLNVTEYSDDDEPWDIRGGHSTVNRGQKEFAPHYFNHAFWSQLVHYFSRDKPTEFCNVCVGEFMTGLHDLNLHHVPASHVPLMCQGVCESNQALGFKFHRKVLSKGEEEATERRKELLRRIAKIVNKRSARNDKAALQAPPRSADYQPADILPTSSAAEAEAVRRELRNQKKMQRREERELRRQLKLHEKLERDNAIVGMADKGRTTELAEGKRGGGDKMKKMEAEANEVFNGGFQ</sequence>
<dbReference type="GeneID" id="17299350"/>
<gene>
    <name evidence="3" type="ORF">GUITHDRAFT_111297</name>
</gene>
<feature type="compositionally biased region" description="Basic and acidic residues" evidence="2">
    <location>
        <begin position="104"/>
        <end position="113"/>
    </location>
</feature>
<feature type="region of interest" description="Disordered" evidence="2">
    <location>
        <begin position="416"/>
        <end position="448"/>
    </location>
</feature>
<feature type="compositionally biased region" description="Low complexity" evidence="2">
    <location>
        <begin position="708"/>
        <end position="718"/>
    </location>
</feature>
<dbReference type="HOGENOM" id="CLU_287780_0_0_1"/>
<feature type="compositionally biased region" description="Basic and acidic residues" evidence="2">
    <location>
        <begin position="603"/>
        <end position="618"/>
    </location>
</feature>
<dbReference type="AlphaFoldDB" id="L1J258"/>
<feature type="region of interest" description="Disordered" evidence="2">
    <location>
        <begin position="564"/>
        <end position="618"/>
    </location>
</feature>
<dbReference type="PaxDb" id="55529-EKX42613"/>
<evidence type="ECO:0000313" key="4">
    <source>
        <dbReference type="EnsemblProtists" id="EKX42613"/>
    </source>
</evidence>
<feature type="region of interest" description="Disordered" evidence="2">
    <location>
        <begin position="738"/>
        <end position="776"/>
    </location>
</feature>
<organism evidence="3">
    <name type="scientific">Guillardia theta (strain CCMP2712)</name>
    <name type="common">Cryptophyte</name>
    <dbReference type="NCBI Taxonomy" id="905079"/>
    <lineage>
        <taxon>Eukaryota</taxon>
        <taxon>Cryptophyceae</taxon>
        <taxon>Pyrenomonadales</taxon>
        <taxon>Geminigeraceae</taxon>
        <taxon>Guillardia</taxon>
    </lineage>
</organism>
<name>L1J258_GUITC</name>
<feature type="region of interest" description="Disordered" evidence="2">
    <location>
        <begin position="1034"/>
        <end position="1055"/>
    </location>
</feature>
<reference evidence="5" key="2">
    <citation type="submission" date="2012-11" db="EMBL/GenBank/DDBJ databases">
        <authorList>
            <person name="Kuo A."/>
            <person name="Curtis B.A."/>
            <person name="Tanifuji G."/>
            <person name="Burki F."/>
            <person name="Gruber A."/>
            <person name="Irimia M."/>
            <person name="Maruyama S."/>
            <person name="Arias M.C."/>
            <person name="Ball S.G."/>
            <person name="Gile G.H."/>
            <person name="Hirakawa Y."/>
            <person name="Hopkins J.F."/>
            <person name="Rensing S.A."/>
            <person name="Schmutz J."/>
            <person name="Symeonidi A."/>
            <person name="Elias M."/>
            <person name="Eveleigh R.J."/>
            <person name="Herman E.K."/>
            <person name="Klute M.J."/>
            <person name="Nakayama T."/>
            <person name="Obornik M."/>
            <person name="Reyes-Prieto A."/>
            <person name="Armbrust E.V."/>
            <person name="Aves S.J."/>
            <person name="Beiko R.G."/>
            <person name="Coutinho P."/>
            <person name="Dacks J.B."/>
            <person name="Durnford D.G."/>
            <person name="Fast N.M."/>
            <person name="Green B.R."/>
            <person name="Grisdale C."/>
            <person name="Hempe F."/>
            <person name="Henrissat B."/>
            <person name="Hoppner M.P."/>
            <person name="Ishida K.-I."/>
            <person name="Kim E."/>
            <person name="Koreny L."/>
            <person name="Kroth P.G."/>
            <person name="Liu Y."/>
            <person name="Malik S.-B."/>
            <person name="Maier U.G."/>
            <person name="McRose D."/>
            <person name="Mock T."/>
            <person name="Neilson J.A."/>
            <person name="Onodera N.T."/>
            <person name="Poole A.M."/>
            <person name="Pritham E.J."/>
            <person name="Richards T.A."/>
            <person name="Rocap G."/>
            <person name="Roy S.W."/>
            <person name="Sarai C."/>
            <person name="Schaack S."/>
            <person name="Shirato S."/>
            <person name="Slamovits C.H."/>
            <person name="Spencer D.F."/>
            <person name="Suzuki S."/>
            <person name="Worden A.Z."/>
            <person name="Zauner S."/>
            <person name="Barry K."/>
            <person name="Bell C."/>
            <person name="Bharti A.K."/>
            <person name="Crow J.A."/>
            <person name="Grimwood J."/>
            <person name="Kramer R."/>
            <person name="Lindquist E."/>
            <person name="Lucas S."/>
            <person name="Salamov A."/>
            <person name="McFadden G.I."/>
            <person name="Lane C.E."/>
            <person name="Keeling P.J."/>
            <person name="Gray M.W."/>
            <person name="Grigoriev I.V."/>
            <person name="Archibald J.M."/>
        </authorList>
    </citation>
    <scope>NUCLEOTIDE SEQUENCE</scope>
    <source>
        <strain evidence="5">CCMP2712</strain>
    </source>
</reference>
<feature type="region of interest" description="Disordered" evidence="2">
    <location>
        <begin position="84"/>
        <end position="113"/>
    </location>
</feature>
<dbReference type="RefSeq" id="XP_005829593.1">
    <property type="nucleotide sequence ID" value="XM_005829536.1"/>
</dbReference>
<feature type="region of interest" description="Disordered" evidence="2">
    <location>
        <begin position="693"/>
        <end position="718"/>
    </location>
</feature>
<feature type="region of interest" description="Disordered" evidence="2">
    <location>
        <begin position="965"/>
        <end position="992"/>
    </location>
</feature>
<feature type="compositionally biased region" description="Basic and acidic residues" evidence="2">
    <location>
        <begin position="752"/>
        <end position="765"/>
    </location>
</feature>
<accession>L1J258</accession>
<feature type="compositionally biased region" description="Basic and acidic residues" evidence="2">
    <location>
        <begin position="84"/>
        <end position="97"/>
    </location>
</feature>
<protein>
    <submittedName>
        <fullName evidence="3 4">Uncharacterized protein</fullName>
    </submittedName>
</protein>
<feature type="compositionally biased region" description="Basic and acidic residues" evidence="2">
    <location>
        <begin position="583"/>
        <end position="595"/>
    </location>
</feature>
<feature type="region of interest" description="Disordered" evidence="2">
    <location>
        <begin position="506"/>
        <end position="544"/>
    </location>
</feature>
<evidence type="ECO:0000256" key="1">
    <source>
        <dbReference type="SAM" id="Coils"/>
    </source>
</evidence>
<keyword evidence="1" id="KW-0175">Coiled coil</keyword>
<feature type="compositionally biased region" description="Basic and acidic residues" evidence="2">
    <location>
        <begin position="506"/>
        <end position="525"/>
    </location>
</feature>
<dbReference type="KEGG" id="gtt:GUITHDRAFT_111297"/>
<evidence type="ECO:0000313" key="5">
    <source>
        <dbReference type="Proteomes" id="UP000011087"/>
    </source>
</evidence>
<reference evidence="4" key="3">
    <citation type="submission" date="2015-06" db="UniProtKB">
        <authorList>
            <consortium name="EnsemblProtists"/>
        </authorList>
    </citation>
    <scope>IDENTIFICATION</scope>
</reference>
<evidence type="ECO:0000256" key="2">
    <source>
        <dbReference type="SAM" id="MobiDB-lite"/>
    </source>
</evidence>
<feature type="region of interest" description="Disordered" evidence="2">
    <location>
        <begin position="1"/>
        <end position="42"/>
    </location>
</feature>